<feature type="transmembrane region" description="Helical" evidence="6">
    <location>
        <begin position="7"/>
        <end position="28"/>
    </location>
</feature>
<feature type="domain" description="Type II secretion system protein TadB-like N-terminal" evidence="8">
    <location>
        <begin position="1"/>
        <end position="143"/>
    </location>
</feature>
<gene>
    <name evidence="9" type="ORF">AIOL_004500</name>
</gene>
<feature type="transmembrane region" description="Helical" evidence="6">
    <location>
        <begin position="294"/>
        <end position="318"/>
    </location>
</feature>
<sequence length="322" mass="35061">MSIPIEPIIYGLIFVAVLVLVEGIYLTIFGKSISLNSKVNRRLDMLEKGAGREEVLDQLRKEMSQHLKSRSIPIYSILAEKAQMANIAFSPVQLMMVMALLGGVAFMGLTIGTGANVQIRIGVSIAMGIGAVYVWINSKATKRMKLLEEQLPDAVELMVRSLRVGHPFSSALNIVAKEIPDPLGTEMGMIADESAYGRDVGEALKAMAERLDMQDMRFLAVAVTIQQTSGGNLAEILDGLAKVIRSRFKLFRRVNAITAEAKWSGKFLSGFPLLALIGINIAQPNYYDDVMGTAVFVPACLVVAGFLVANLICMKILVNIKV</sequence>
<dbReference type="GO" id="GO:0005886">
    <property type="term" value="C:plasma membrane"/>
    <property type="evidence" value="ECO:0007669"/>
    <property type="project" value="UniProtKB-SubCell"/>
</dbReference>
<name>A0A0J9H195_9RHOB</name>
<comment type="subcellular location">
    <subcellularLocation>
        <location evidence="1">Cell membrane</location>
        <topology evidence="1">Multi-pass membrane protein</topology>
    </subcellularLocation>
</comment>
<dbReference type="PATRIC" id="fig|1675527.3.peg.4708"/>
<organism evidence="9 10">
    <name type="scientific">Candidatus Rhodobacter oscarellae</name>
    <dbReference type="NCBI Taxonomy" id="1675527"/>
    <lineage>
        <taxon>Bacteria</taxon>
        <taxon>Pseudomonadati</taxon>
        <taxon>Pseudomonadota</taxon>
        <taxon>Alphaproteobacteria</taxon>
        <taxon>Rhodobacterales</taxon>
        <taxon>Rhodobacter group</taxon>
        <taxon>Rhodobacter</taxon>
    </lineage>
</organism>
<keyword evidence="2" id="KW-1003">Cell membrane</keyword>
<proteinExistence type="predicted"/>
<evidence type="ECO:0000256" key="4">
    <source>
        <dbReference type="ARBA" id="ARBA00022989"/>
    </source>
</evidence>
<evidence type="ECO:0000256" key="6">
    <source>
        <dbReference type="SAM" id="Phobius"/>
    </source>
</evidence>
<dbReference type="InterPro" id="IPR045824">
    <property type="entry name" value="T2SS_TadB-like_N"/>
</dbReference>
<dbReference type="InterPro" id="IPR018076">
    <property type="entry name" value="T2SS_GspF_dom"/>
</dbReference>
<accession>A0A0J9H195</accession>
<feature type="transmembrane region" description="Helical" evidence="6">
    <location>
        <begin position="263"/>
        <end position="282"/>
    </location>
</feature>
<evidence type="ECO:0000259" key="7">
    <source>
        <dbReference type="Pfam" id="PF00482"/>
    </source>
</evidence>
<evidence type="ECO:0000256" key="2">
    <source>
        <dbReference type="ARBA" id="ARBA00022475"/>
    </source>
</evidence>
<feature type="transmembrane region" description="Helical" evidence="6">
    <location>
        <begin position="87"/>
        <end position="111"/>
    </location>
</feature>
<reference evidence="9 10" key="1">
    <citation type="submission" date="2015-06" db="EMBL/GenBank/DDBJ databases">
        <title>Draft genome sequence of an Alphaproteobacteria species associated to the Mediterranean sponge Oscarella lobularis.</title>
        <authorList>
            <person name="Jourda C."/>
            <person name="Santini S."/>
            <person name="Claverie J.-M."/>
        </authorList>
    </citation>
    <scope>NUCLEOTIDE SEQUENCE [LARGE SCALE GENOMIC DNA]</scope>
    <source>
        <strain evidence="9">IGS</strain>
    </source>
</reference>
<comment type="caution">
    <text evidence="9">The sequence shown here is derived from an EMBL/GenBank/DDBJ whole genome shotgun (WGS) entry which is preliminary data.</text>
</comment>
<dbReference type="OrthoDB" id="9803381at2"/>
<dbReference type="Gene3D" id="1.20.81.30">
    <property type="entry name" value="Type II secretion system (T2SS), domain F"/>
    <property type="match status" value="1"/>
</dbReference>
<keyword evidence="3 6" id="KW-0812">Transmembrane</keyword>
<dbReference type="Proteomes" id="UP000037178">
    <property type="component" value="Unassembled WGS sequence"/>
</dbReference>
<feature type="transmembrane region" description="Helical" evidence="6">
    <location>
        <begin position="117"/>
        <end position="136"/>
    </location>
</feature>
<dbReference type="Pfam" id="PF19360">
    <property type="entry name" value="TadB_TadC_N"/>
    <property type="match status" value="1"/>
</dbReference>
<protein>
    <submittedName>
        <fullName evidence="9">Flp pilus assembly protein TadB</fullName>
    </submittedName>
</protein>
<dbReference type="STRING" id="1675527.AIOL_004500"/>
<dbReference type="AlphaFoldDB" id="A0A0J9H195"/>
<evidence type="ECO:0000256" key="3">
    <source>
        <dbReference type="ARBA" id="ARBA00022692"/>
    </source>
</evidence>
<evidence type="ECO:0000256" key="1">
    <source>
        <dbReference type="ARBA" id="ARBA00004651"/>
    </source>
</evidence>
<evidence type="ECO:0000313" key="10">
    <source>
        <dbReference type="Proteomes" id="UP000037178"/>
    </source>
</evidence>
<keyword evidence="4 6" id="KW-1133">Transmembrane helix</keyword>
<dbReference type="EMBL" id="LFTY01000002">
    <property type="protein sequence ID" value="KMW59518.1"/>
    <property type="molecule type" value="Genomic_DNA"/>
</dbReference>
<dbReference type="PANTHER" id="PTHR35007:SF1">
    <property type="entry name" value="PILUS ASSEMBLY PROTEIN"/>
    <property type="match status" value="1"/>
</dbReference>
<evidence type="ECO:0000256" key="5">
    <source>
        <dbReference type="ARBA" id="ARBA00023136"/>
    </source>
</evidence>
<dbReference type="InterPro" id="IPR042094">
    <property type="entry name" value="T2SS_GspF_sf"/>
</dbReference>
<dbReference type="RefSeq" id="WP_049644986.1">
    <property type="nucleotide sequence ID" value="NZ_LFTY01000002.1"/>
</dbReference>
<feature type="domain" description="Type II secretion system protein GspF" evidence="7">
    <location>
        <begin position="155"/>
        <end position="262"/>
    </location>
</feature>
<dbReference type="PANTHER" id="PTHR35007">
    <property type="entry name" value="INTEGRAL MEMBRANE PROTEIN-RELATED"/>
    <property type="match status" value="1"/>
</dbReference>
<keyword evidence="10" id="KW-1185">Reference proteome</keyword>
<evidence type="ECO:0000259" key="8">
    <source>
        <dbReference type="Pfam" id="PF19360"/>
    </source>
</evidence>
<evidence type="ECO:0000313" key="9">
    <source>
        <dbReference type="EMBL" id="KMW59518.1"/>
    </source>
</evidence>
<dbReference type="Pfam" id="PF00482">
    <property type="entry name" value="T2SSF"/>
    <property type="match status" value="1"/>
</dbReference>
<keyword evidence="5 6" id="KW-0472">Membrane</keyword>